<comment type="catalytic activity">
    <reaction evidence="5">
        <text>cytidine(32) in tRNA + S-adenosyl-L-methionine = 2'-O-methylcytidine(32) in tRNA + S-adenosyl-L-homocysteine + H(+)</text>
        <dbReference type="Rhea" id="RHEA:42932"/>
        <dbReference type="Rhea" id="RHEA-COMP:10288"/>
        <dbReference type="Rhea" id="RHEA-COMP:10289"/>
        <dbReference type="ChEBI" id="CHEBI:15378"/>
        <dbReference type="ChEBI" id="CHEBI:57856"/>
        <dbReference type="ChEBI" id="CHEBI:59789"/>
        <dbReference type="ChEBI" id="CHEBI:74495"/>
        <dbReference type="ChEBI" id="CHEBI:82748"/>
        <dbReference type="EC" id="2.1.1.200"/>
    </reaction>
</comment>
<evidence type="ECO:0000256" key="5">
    <source>
        <dbReference type="RuleBase" id="RU362024"/>
    </source>
</evidence>
<dbReference type="Gene3D" id="1.10.8.590">
    <property type="match status" value="1"/>
</dbReference>
<evidence type="ECO:0000256" key="4">
    <source>
        <dbReference type="ARBA" id="ARBA00022691"/>
    </source>
</evidence>
<dbReference type="Pfam" id="PF00588">
    <property type="entry name" value="SpoU_methylase"/>
    <property type="match status" value="1"/>
</dbReference>
<evidence type="ECO:0000259" key="7">
    <source>
        <dbReference type="Pfam" id="PF00588"/>
    </source>
</evidence>
<dbReference type="InterPro" id="IPR029028">
    <property type="entry name" value="Alpha/beta_knot_MTases"/>
</dbReference>
<dbReference type="PANTHER" id="PTHR42786:SF7">
    <property type="entry name" value="TRNA_RRNA METHYLTRANSFERASE SPOU TYPE DOMAIN-CONTAINING PROTEIN"/>
    <property type="match status" value="1"/>
</dbReference>
<dbReference type="PIRSF" id="PIRSF004808">
    <property type="entry name" value="LasT"/>
    <property type="match status" value="1"/>
</dbReference>
<reference evidence="8 9" key="1">
    <citation type="submission" date="2019-06" db="EMBL/GenBank/DDBJ databases">
        <title>Genomic Encyclopedia of Type Strains, Phase IV (KMG-V): Genome sequencing to study the core and pangenomes of soil and plant-associated prokaryotes.</title>
        <authorList>
            <person name="Whitman W."/>
        </authorList>
    </citation>
    <scope>NUCLEOTIDE SEQUENCE [LARGE SCALE GENOMIC DNA]</scope>
    <source>
        <strain evidence="8 9">BR 11865</strain>
    </source>
</reference>
<keyword evidence="3 8" id="KW-0808">Transferase</keyword>
<dbReference type="InterPro" id="IPR001537">
    <property type="entry name" value="SpoU_MeTrfase"/>
</dbReference>
<evidence type="ECO:0000256" key="6">
    <source>
        <dbReference type="SAM" id="MobiDB-lite"/>
    </source>
</evidence>
<dbReference type="SUPFAM" id="SSF75217">
    <property type="entry name" value="alpha/beta knot"/>
    <property type="match status" value="1"/>
</dbReference>
<dbReference type="GO" id="GO:0003723">
    <property type="term" value="F:RNA binding"/>
    <property type="evidence" value="ECO:0007669"/>
    <property type="project" value="InterPro"/>
</dbReference>
<dbReference type="AlphaFoldDB" id="A0A560GAD3"/>
<evidence type="ECO:0000256" key="1">
    <source>
        <dbReference type="ARBA" id="ARBA00007228"/>
    </source>
</evidence>
<dbReference type="CDD" id="cd18093">
    <property type="entry name" value="SpoU-like_TrmJ"/>
    <property type="match status" value="1"/>
</dbReference>
<keyword evidence="9" id="KW-1185">Reference proteome</keyword>
<feature type="region of interest" description="Disordered" evidence="6">
    <location>
        <begin position="1"/>
        <end position="22"/>
    </location>
</feature>
<comment type="similarity">
    <text evidence="1">Belongs to the class IV-like SAM-binding methyltransferase superfamily. RNA methyltransferase TrmH family.</text>
</comment>
<gene>
    <name evidence="5" type="primary">trmJ</name>
    <name evidence="8" type="ORF">FBZ88_102336</name>
</gene>
<evidence type="ECO:0000313" key="8">
    <source>
        <dbReference type="EMBL" id="TWB30771.1"/>
    </source>
</evidence>
<dbReference type="Gene3D" id="3.40.1280.10">
    <property type="match status" value="1"/>
</dbReference>
<keyword evidence="5" id="KW-0963">Cytoplasm</keyword>
<proteinExistence type="inferred from homology"/>
<keyword evidence="4 5" id="KW-0949">S-adenosyl-L-methionine</keyword>
<dbReference type="InterPro" id="IPR029026">
    <property type="entry name" value="tRNA_m1G_MTases_N"/>
</dbReference>
<feature type="domain" description="tRNA/rRNA methyltransferase SpoU type" evidence="7">
    <location>
        <begin position="24"/>
        <end position="173"/>
    </location>
</feature>
<accession>A0A560GAD3</accession>
<comment type="catalytic activity">
    <reaction evidence="5">
        <text>uridine(32) in tRNA + S-adenosyl-L-methionine = 2'-O-methyluridine(32) in tRNA + S-adenosyl-L-homocysteine + H(+)</text>
        <dbReference type="Rhea" id="RHEA:42936"/>
        <dbReference type="Rhea" id="RHEA-COMP:10107"/>
        <dbReference type="Rhea" id="RHEA-COMP:10290"/>
        <dbReference type="ChEBI" id="CHEBI:15378"/>
        <dbReference type="ChEBI" id="CHEBI:57856"/>
        <dbReference type="ChEBI" id="CHEBI:59789"/>
        <dbReference type="ChEBI" id="CHEBI:65315"/>
        <dbReference type="ChEBI" id="CHEBI:74478"/>
        <dbReference type="EC" id="2.1.1.200"/>
    </reaction>
</comment>
<keyword evidence="2 5" id="KW-0489">Methyltransferase</keyword>
<keyword evidence="5" id="KW-0819">tRNA processing</keyword>
<comment type="subunit">
    <text evidence="5">Homodimer.</text>
</comment>
<dbReference type="Proteomes" id="UP000316545">
    <property type="component" value="Unassembled WGS sequence"/>
</dbReference>
<dbReference type="GO" id="GO:0106339">
    <property type="term" value="F:tRNA (cytidine(32)-2'-O)-methyltransferase activity"/>
    <property type="evidence" value="ECO:0007669"/>
    <property type="project" value="RHEA"/>
</dbReference>
<name>A0A560GAD3_9PROT</name>
<dbReference type="EMBL" id="VITO01000002">
    <property type="protein sequence ID" value="TWB30771.1"/>
    <property type="molecule type" value="Genomic_DNA"/>
</dbReference>
<evidence type="ECO:0000313" key="9">
    <source>
        <dbReference type="Proteomes" id="UP000316545"/>
    </source>
</evidence>
<dbReference type="RefSeq" id="WP_145615585.1">
    <property type="nucleotide sequence ID" value="NZ_JAYNFR010000012.1"/>
</dbReference>
<evidence type="ECO:0000256" key="3">
    <source>
        <dbReference type="ARBA" id="ARBA00022679"/>
    </source>
</evidence>
<protein>
    <recommendedName>
        <fullName evidence="5">tRNA (cytidine/uridine-2'-O-)-methyltransferase TrmJ</fullName>
        <ecNumber evidence="5">2.1.1.200</ecNumber>
    </recommendedName>
    <alternativeName>
        <fullName evidence="5">tRNA (cytidine(32)/uridine(32)-2'-O)-methyltransferase</fullName>
    </alternativeName>
    <alternativeName>
        <fullName evidence="5">tRNA Cm32/Um32 methyltransferase</fullName>
    </alternativeName>
</protein>
<evidence type="ECO:0000256" key="2">
    <source>
        <dbReference type="ARBA" id="ARBA00022603"/>
    </source>
</evidence>
<comment type="subcellular location">
    <subcellularLocation>
        <location evidence="5">Cytoplasm</location>
    </subcellularLocation>
</comment>
<organism evidence="8 9">
    <name type="scientific">Nitrospirillum amazonense</name>
    <dbReference type="NCBI Taxonomy" id="28077"/>
    <lineage>
        <taxon>Bacteria</taxon>
        <taxon>Pseudomonadati</taxon>
        <taxon>Pseudomonadota</taxon>
        <taxon>Alphaproteobacteria</taxon>
        <taxon>Rhodospirillales</taxon>
        <taxon>Azospirillaceae</taxon>
        <taxon>Nitrospirillum</taxon>
    </lineage>
</organism>
<sequence length="268" mass="29236">MSGTDRRMLAKSQAEGTEEGAGPAVILVEPQLGENIGTVARAMLNHGLTDLRLVNPRDGWPNEKAVSASAGATLVLDQARVYESTKDAIADLQKVYATTARPRYMVKTVLTAREAATEMRAHAQVGRGVGILFGPERTGLVNDDIALADTIITIPLNPGFSSLNLAQCVLLVAHEWFQAGYEGPERQLYTGNSRPATKEELVNLFEHLELELDATGFYTSEEKRPSMVRNIRNMLQRAHMTEQEVRTLHGVIAALVGRRKDGGPVKGH</sequence>
<dbReference type="GO" id="GO:0160206">
    <property type="term" value="F:tRNA (cytidine(32)/uridine(32)-2'-O)-methyltransferase activity"/>
    <property type="evidence" value="ECO:0007669"/>
    <property type="project" value="UniProtKB-EC"/>
</dbReference>
<dbReference type="PANTHER" id="PTHR42786">
    <property type="entry name" value="TRNA/RRNA METHYLTRANSFERASE"/>
    <property type="match status" value="1"/>
</dbReference>
<comment type="function">
    <text evidence="5">Catalyzes the formation of 2'O-methylated cytidine (Cm32) or 2'O-methylated uridine (Um32) at position 32 in tRNA.</text>
</comment>
<dbReference type="EC" id="2.1.1.200" evidence="5"/>
<comment type="caution">
    <text evidence="8">The sequence shown here is derived from an EMBL/GenBank/DDBJ whole genome shotgun (WGS) entry which is preliminary data.</text>
</comment>
<dbReference type="InterPro" id="IPR004384">
    <property type="entry name" value="RNA_MeTrfase_TrmJ/LasT"/>
</dbReference>
<dbReference type="GO" id="GO:0005829">
    <property type="term" value="C:cytosol"/>
    <property type="evidence" value="ECO:0007669"/>
    <property type="project" value="TreeGrafter"/>
</dbReference>
<dbReference type="NCBIfam" id="TIGR00050">
    <property type="entry name" value="rRNA_methyl_1"/>
    <property type="match status" value="1"/>
</dbReference>
<dbReference type="GO" id="GO:0002128">
    <property type="term" value="P:tRNA nucleoside ribose methylation"/>
    <property type="evidence" value="ECO:0007669"/>
    <property type="project" value="TreeGrafter"/>
</dbReference>